<keyword evidence="3" id="KW-0539">Nucleus</keyword>
<dbReference type="GO" id="GO:0006606">
    <property type="term" value="P:protein import into nucleus"/>
    <property type="evidence" value="ECO:0007669"/>
    <property type="project" value="TreeGrafter"/>
</dbReference>
<gene>
    <name evidence="5" type="ORF">C2845_PM04G34840</name>
</gene>
<dbReference type="STRING" id="4540.A0A3L6QNB8"/>
<dbReference type="GO" id="GO:0005635">
    <property type="term" value="C:nuclear envelope"/>
    <property type="evidence" value="ECO:0007669"/>
    <property type="project" value="TreeGrafter"/>
</dbReference>
<keyword evidence="2" id="KW-0813">Transport</keyword>
<evidence type="ECO:0000256" key="1">
    <source>
        <dbReference type="ARBA" id="ARBA00004123"/>
    </source>
</evidence>
<dbReference type="PROSITE" id="PS50166">
    <property type="entry name" value="IMPORTIN_B_NT"/>
    <property type="match status" value="1"/>
</dbReference>
<sequence length="83" mass="9220">MALSAGDVPTMYAVLVNSLSADEAARRPAEAALAQCETRPGFCSCLLEIISARGLACREDVRLLATVYFKNSINRYWRHRRDS</sequence>
<proteinExistence type="predicted"/>
<dbReference type="AlphaFoldDB" id="A0A3L6QNB8"/>
<evidence type="ECO:0000256" key="3">
    <source>
        <dbReference type="ARBA" id="ARBA00023242"/>
    </source>
</evidence>
<keyword evidence="6" id="KW-1185">Reference proteome</keyword>
<evidence type="ECO:0000313" key="5">
    <source>
        <dbReference type="EMBL" id="RLM84968.1"/>
    </source>
</evidence>
<comment type="subcellular location">
    <subcellularLocation>
        <location evidence="1">Nucleus</location>
    </subcellularLocation>
</comment>
<dbReference type="GO" id="GO:0031267">
    <property type="term" value="F:small GTPase binding"/>
    <property type="evidence" value="ECO:0007669"/>
    <property type="project" value="InterPro"/>
</dbReference>
<dbReference type="SUPFAM" id="SSF48371">
    <property type="entry name" value="ARM repeat"/>
    <property type="match status" value="1"/>
</dbReference>
<dbReference type="InterPro" id="IPR011989">
    <property type="entry name" value="ARM-like"/>
</dbReference>
<dbReference type="Gene3D" id="1.25.10.10">
    <property type="entry name" value="Leucine-rich Repeat Variant"/>
    <property type="match status" value="1"/>
</dbReference>
<dbReference type="OrthoDB" id="1272036at2759"/>
<dbReference type="PANTHER" id="PTHR10997:SF7">
    <property type="entry name" value="IMPORTIN-11"/>
    <property type="match status" value="1"/>
</dbReference>
<name>A0A3L6QNB8_PANMI</name>
<protein>
    <submittedName>
        <fullName evidence="5">Importin-11</fullName>
    </submittedName>
</protein>
<comment type="caution">
    <text evidence="5">The sequence shown here is derived from an EMBL/GenBank/DDBJ whole genome shotgun (WGS) entry which is preliminary data.</text>
</comment>
<dbReference type="EMBL" id="PQIB02000011">
    <property type="protein sequence ID" value="RLM84968.1"/>
    <property type="molecule type" value="Genomic_DNA"/>
</dbReference>
<dbReference type="PANTHER" id="PTHR10997">
    <property type="entry name" value="IMPORTIN-7, 8, 11"/>
    <property type="match status" value="1"/>
</dbReference>
<accession>A0A3L6QNB8</accession>
<evidence type="ECO:0000256" key="2">
    <source>
        <dbReference type="ARBA" id="ARBA00022448"/>
    </source>
</evidence>
<dbReference type="Pfam" id="PF03810">
    <property type="entry name" value="IBN_N"/>
    <property type="match status" value="1"/>
</dbReference>
<reference evidence="6" key="1">
    <citation type="journal article" date="2019" name="Nat. Commun.">
        <title>The genome of broomcorn millet.</title>
        <authorList>
            <person name="Zou C."/>
            <person name="Miki D."/>
            <person name="Li D."/>
            <person name="Tang Q."/>
            <person name="Xiao L."/>
            <person name="Rajput S."/>
            <person name="Deng P."/>
            <person name="Jia W."/>
            <person name="Huang R."/>
            <person name="Zhang M."/>
            <person name="Sun Y."/>
            <person name="Hu J."/>
            <person name="Fu X."/>
            <person name="Schnable P.S."/>
            <person name="Li F."/>
            <person name="Zhang H."/>
            <person name="Feng B."/>
            <person name="Zhu X."/>
            <person name="Liu R."/>
            <person name="Schnable J.C."/>
            <person name="Zhu J.-K."/>
            <person name="Zhang H."/>
        </authorList>
    </citation>
    <scope>NUCLEOTIDE SEQUENCE [LARGE SCALE GENOMIC DNA]</scope>
</reference>
<organism evidence="5 6">
    <name type="scientific">Panicum miliaceum</name>
    <name type="common">Proso millet</name>
    <name type="synonym">Broomcorn millet</name>
    <dbReference type="NCBI Taxonomy" id="4540"/>
    <lineage>
        <taxon>Eukaryota</taxon>
        <taxon>Viridiplantae</taxon>
        <taxon>Streptophyta</taxon>
        <taxon>Embryophyta</taxon>
        <taxon>Tracheophyta</taxon>
        <taxon>Spermatophyta</taxon>
        <taxon>Magnoliopsida</taxon>
        <taxon>Liliopsida</taxon>
        <taxon>Poales</taxon>
        <taxon>Poaceae</taxon>
        <taxon>PACMAD clade</taxon>
        <taxon>Panicoideae</taxon>
        <taxon>Panicodae</taxon>
        <taxon>Paniceae</taxon>
        <taxon>Panicinae</taxon>
        <taxon>Panicum</taxon>
        <taxon>Panicum sect. Panicum</taxon>
    </lineage>
</organism>
<dbReference type="InterPro" id="IPR016024">
    <property type="entry name" value="ARM-type_fold"/>
</dbReference>
<evidence type="ECO:0000313" key="6">
    <source>
        <dbReference type="Proteomes" id="UP000275267"/>
    </source>
</evidence>
<evidence type="ECO:0000259" key="4">
    <source>
        <dbReference type="PROSITE" id="PS50166"/>
    </source>
</evidence>
<dbReference type="GO" id="GO:0005829">
    <property type="term" value="C:cytosol"/>
    <property type="evidence" value="ECO:0007669"/>
    <property type="project" value="TreeGrafter"/>
</dbReference>
<feature type="domain" description="Importin N-terminal" evidence="4">
    <location>
        <begin position="29"/>
        <end position="83"/>
    </location>
</feature>
<dbReference type="Proteomes" id="UP000275267">
    <property type="component" value="Unassembled WGS sequence"/>
</dbReference>
<dbReference type="InterPro" id="IPR001494">
    <property type="entry name" value="Importin-beta_N"/>
</dbReference>